<dbReference type="PROSITE" id="PS50026">
    <property type="entry name" value="EGF_3"/>
    <property type="match status" value="2"/>
</dbReference>
<dbReference type="Gene3D" id="2.10.25.10">
    <property type="entry name" value="Laminin"/>
    <property type="match status" value="2"/>
</dbReference>
<evidence type="ECO:0000256" key="4">
    <source>
        <dbReference type="ARBA" id="ARBA00022692"/>
    </source>
</evidence>
<keyword evidence="11" id="KW-0245">EGF-like domain</keyword>
<evidence type="ECO:0000256" key="5">
    <source>
        <dbReference type="ARBA" id="ARBA00022729"/>
    </source>
</evidence>
<keyword evidence="5" id="KW-0732">Signal</keyword>
<dbReference type="SUPFAM" id="SSF57196">
    <property type="entry name" value="EGF/Laminin"/>
    <property type="match status" value="1"/>
</dbReference>
<dbReference type="PROSITE" id="PS50818">
    <property type="entry name" value="INTEIN_C_TER"/>
    <property type="match status" value="1"/>
</dbReference>
<keyword evidence="8" id="KW-0472">Membrane</keyword>
<comment type="subcellular location">
    <subcellularLocation>
        <location evidence="1">Membrane</location>
        <topology evidence="1">Single-pass type I membrane protein</topology>
    </subcellularLocation>
</comment>
<protein>
    <recommendedName>
        <fullName evidence="12">EGF-like domain-containing protein</fullName>
    </recommendedName>
</protein>
<reference evidence="13" key="1">
    <citation type="submission" date="2013-07" db="EMBL/GenBank/DDBJ databases">
        <title>The genome of Eucalyptus grandis.</title>
        <authorList>
            <person name="Schmutz J."/>
            <person name="Hayes R."/>
            <person name="Myburg A."/>
            <person name="Tuskan G."/>
            <person name="Grattapaglia D."/>
            <person name="Rokhsar D.S."/>
        </authorList>
    </citation>
    <scope>NUCLEOTIDE SEQUENCE</scope>
    <source>
        <tissue evidence="13">Leaf extractions</tissue>
    </source>
</reference>
<dbReference type="Pfam" id="PF13947">
    <property type="entry name" value="GUB_WAK_bind"/>
    <property type="match status" value="1"/>
</dbReference>
<organism evidence="13">
    <name type="scientific">Eucalyptus grandis</name>
    <name type="common">Flooded gum</name>
    <dbReference type="NCBI Taxonomy" id="71139"/>
    <lineage>
        <taxon>Eukaryota</taxon>
        <taxon>Viridiplantae</taxon>
        <taxon>Streptophyta</taxon>
        <taxon>Embryophyta</taxon>
        <taxon>Tracheophyta</taxon>
        <taxon>Spermatophyta</taxon>
        <taxon>Magnoliopsida</taxon>
        <taxon>eudicotyledons</taxon>
        <taxon>Gunneridae</taxon>
        <taxon>Pentapetalae</taxon>
        <taxon>rosids</taxon>
        <taxon>malvids</taxon>
        <taxon>Myrtales</taxon>
        <taxon>Myrtaceae</taxon>
        <taxon>Myrtoideae</taxon>
        <taxon>Eucalypteae</taxon>
        <taxon>Eucalyptus</taxon>
    </lineage>
</organism>
<proteinExistence type="predicted"/>
<dbReference type="InterPro" id="IPR000742">
    <property type="entry name" value="EGF"/>
</dbReference>
<dbReference type="PROSITE" id="PS00010">
    <property type="entry name" value="ASX_HYDROXYL"/>
    <property type="match status" value="1"/>
</dbReference>
<dbReference type="GO" id="GO:0030247">
    <property type="term" value="F:polysaccharide binding"/>
    <property type="evidence" value="ECO:0007669"/>
    <property type="project" value="InterPro"/>
</dbReference>
<dbReference type="SMART" id="SM00179">
    <property type="entry name" value="EGF_CA"/>
    <property type="match status" value="1"/>
</dbReference>
<dbReference type="GO" id="GO:0016020">
    <property type="term" value="C:membrane"/>
    <property type="evidence" value="ECO:0007669"/>
    <property type="project" value="UniProtKB-SubCell"/>
</dbReference>
<accession>A0A059BQG3</accession>
<evidence type="ECO:0000256" key="2">
    <source>
        <dbReference type="ARBA" id="ARBA00022527"/>
    </source>
</evidence>
<dbReference type="EMBL" id="KK198758">
    <property type="protein sequence ID" value="KCW68274.1"/>
    <property type="molecule type" value="Genomic_DNA"/>
</dbReference>
<evidence type="ECO:0000256" key="10">
    <source>
        <dbReference type="ARBA" id="ARBA00023180"/>
    </source>
</evidence>
<dbReference type="InterPro" id="IPR013695">
    <property type="entry name" value="WAK"/>
</dbReference>
<dbReference type="Gramene" id="KCW68274">
    <property type="protein sequence ID" value="KCW68274"/>
    <property type="gene ID" value="EUGRSUZ_F01929"/>
</dbReference>
<sequence length="356" mass="38920">MALALATFAEKDNCNRTCGNLNVPFPFGLDKSCAWNSNLTLTCNHTSGELILAKNIPVYNISVEDGTMTIGNYIAYDCRNESGGRLNGSRPNPWIRLVQHEHYTVSDTRNKFTVFGCDTWALFLDATKESGSGCLSYCREDVNFTASSACSGLGCCQTSIPKNLRSLRIHMSSSTNYTAVRNFSSCGSAFVVDQETFNVSDYTLPVPDDLQLKNYLPRKNYSQVVLDWVVERHLTCEVAQSNRSSYPCGANSICSYFGDGQGYRCFCKPGYTGNPYAPPLSPNSAGCEDIDECKDPGRYPCHGNCKNTAGDYTCHCPFGRDGDGKVSCQIYSPAIIAAGNSNSLAMVTQQSKLLLL</sequence>
<evidence type="ECO:0000256" key="9">
    <source>
        <dbReference type="ARBA" id="ARBA00023157"/>
    </source>
</evidence>
<keyword evidence="9 11" id="KW-1015">Disulfide bond</keyword>
<keyword evidence="4" id="KW-0812">Transmembrane</keyword>
<dbReference type="GO" id="GO:0004674">
    <property type="term" value="F:protein serine/threonine kinase activity"/>
    <property type="evidence" value="ECO:0007669"/>
    <property type="project" value="UniProtKB-KW"/>
</dbReference>
<dbReference type="GO" id="GO:0005509">
    <property type="term" value="F:calcium ion binding"/>
    <property type="evidence" value="ECO:0007669"/>
    <property type="project" value="InterPro"/>
</dbReference>
<evidence type="ECO:0000259" key="12">
    <source>
        <dbReference type="PROSITE" id="PS50026"/>
    </source>
</evidence>
<gene>
    <name evidence="13" type="ORF">EUGRSUZ_F01929</name>
</gene>
<keyword evidence="2" id="KW-0723">Serine/threonine-protein kinase</keyword>
<dbReference type="CDD" id="cd00054">
    <property type="entry name" value="EGF_CA"/>
    <property type="match status" value="1"/>
</dbReference>
<name>A0A059BQG3_EUCGR</name>
<keyword evidence="6" id="KW-0418">Kinase</keyword>
<dbReference type="AlphaFoldDB" id="A0A059BQG3"/>
<evidence type="ECO:0000313" key="13">
    <source>
        <dbReference type="EMBL" id="KCW68274.1"/>
    </source>
</evidence>
<keyword evidence="10" id="KW-0325">Glycoprotein</keyword>
<dbReference type="InterPro" id="IPR001881">
    <property type="entry name" value="EGF-like_Ca-bd_dom"/>
</dbReference>
<keyword evidence="3" id="KW-0808">Transferase</keyword>
<evidence type="ECO:0000256" key="11">
    <source>
        <dbReference type="PROSITE-ProRule" id="PRU00076"/>
    </source>
</evidence>
<evidence type="ECO:0000256" key="6">
    <source>
        <dbReference type="ARBA" id="ARBA00022777"/>
    </source>
</evidence>
<dbReference type="InterPro" id="IPR025287">
    <property type="entry name" value="WAK_GUB"/>
</dbReference>
<keyword evidence="7" id="KW-1133">Transmembrane helix</keyword>
<evidence type="ECO:0000256" key="1">
    <source>
        <dbReference type="ARBA" id="ARBA00004479"/>
    </source>
</evidence>
<feature type="disulfide bond" evidence="11">
    <location>
        <begin position="248"/>
        <end position="265"/>
    </location>
</feature>
<feature type="domain" description="EGF-like" evidence="12">
    <location>
        <begin position="240"/>
        <end position="278"/>
    </location>
</feature>
<dbReference type="PANTHER" id="PTHR33491">
    <property type="entry name" value="OSJNBA0016N04.9 PROTEIN"/>
    <property type="match status" value="1"/>
</dbReference>
<dbReference type="InterPro" id="IPR018097">
    <property type="entry name" value="EGF_Ca-bd_CS"/>
</dbReference>
<feature type="domain" description="EGF-like" evidence="12">
    <location>
        <begin position="289"/>
        <end position="329"/>
    </location>
</feature>
<dbReference type="InterPro" id="IPR000152">
    <property type="entry name" value="EGF-type_Asp/Asn_hydroxyl_site"/>
</dbReference>
<dbReference type="InterPro" id="IPR030934">
    <property type="entry name" value="Intein_C"/>
</dbReference>
<dbReference type="eggNOG" id="ENOG502SMEV">
    <property type="taxonomic scope" value="Eukaryota"/>
</dbReference>
<comment type="caution">
    <text evidence="11">Lacks conserved residue(s) required for the propagation of feature annotation.</text>
</comment>
<dbReference type="InParanoid" id="A0A059BQG3"/>
<dbReference type="OMA" id="TSSEYAC"/>
<dbReference type="SMART" id="SM00181">
    <property type="entry name" value="EGF"/>
    <property type="match status" value="2"/>
</dbReference>
<dbReference type="PROSITE" id="PS01187">
    <property type="entry name" value="EGF_CA"/>
    <property type="match status" value="1"/>
</dbReference>
<evidence type="ECO:0000256" key="8">
    <source>
        <dbReference type="ARBA" id="ARBA00023136"/>
    </source>
</evidence>
<dbReference type="Pfam" id="PF08488">
    <property type="entry name" value="WAK"/>
    <property type="match status" value="1"/>
</dbReference>
<evidence type="ECO:0000256" key="7">
    <source>
        <dbReference type="ARBA" id="ARBA00022989"/>
    </source>
</evidence>
<evidence type="ECO:0000256" key="3">
    <source>
        <dbReference type="ARBA" id="ARBA00022679"/>
    </source>
</evidence>